<dbReference type="SMART" id="SM00028">
    <property type="entry name" value="TPR"/>
    <property type="match status" value="3"/>
</dbReference>
<sequence>MGHLANNFVNLYIMKIIPSILLLTLAAGCHQRSMVGQLEEIDSLINHDHFNKAFVRIDEVDTASLNQEEYAHYNLLVAQRCCIKRQRDTTGLLDKIVIPYYLSTNNHEKLAEGYYYQAFGRLLSNQLSQAVVLYKKAEEQAAKTNNDRLHYKIAQSLSYVNEVCGNHLLQLNYAKQALAIALATGKEKWLAYSYTRVAMAHSELQHEDSAITYMRQALPYSHHMEKEDLPAFLNNVAFTFKYSQPDSAKKYLWESLALQEHSNTLQHLADIYYEEGRRDEAYRLWKRAIAVDNGTAKDNILYNLLEEDVKNGRTDSVCDMVSEIIQIKDSLLGQLMNDSIKDLQLHFDHETAMRRQETMTTYWMWGVIVTIILILLPAVFYIGRRKYLEKIKTRDVQMQINNYMNYIKELEATEEGACKEIEELNKEIKKLLDNEAPKLKKGLLLYEHVKQNGTLSLWLKKDQKLFIDYYAAIDFRTVNRLIKTPRKEKLTTHMLFFLLLEEMGKSDDEIAHILGISVSSIRTLRSRTRPIEK</sequence>
<dbReference type="Proteomes" id="UP000199373">
    <property type="component" value="Unassembled WGS sequence"/>
</dbReference>
<dbReference type="SUPFAM" id="SSF48452">
    <property type="entry name" value="TPR-like"/>
    <property type="match status" value="1"/>
</dbReference>
<evidence type="ECO:0000256" key="2">
    <source>
        <dbReference type="SAM" id="Coils"/>
    </source>
</evidence>
<evidence type="ECO:0000313" key="4">
    <source>
        <dbReference type="EMBL" id="SEV97229.1"/>
    </source>
</evidence>
<dbReference type="InterPro" id="IPR011990">
    <property type="entry name" value="TPR-like_helical_dom_sf"/>
</dbReference>
<keyword evidence="1" id="KW-0802">TPR repeat</keyword>
<dbReference type="PROSITE" id="PS50005">
    <property type="entry name" value="TPR"/>
    <property type="match status" value="1"/>
</dbReference>
<feature type="repeat" description="TPR" evidence="1">
    <location>
        <begin position="262"/>
        <end position="295"/>
    </location>
</feature>
<evidence type="ECO:0008006" key="6">
    <source>
        <dbReference type="Google" id="ProtNLM"/>
    </source>
</evidence>
<keyword evidence="3" id="KW-0472">Membrane</keyword>
<keyword evidence="2" id="KW-0175">Coiled coil</keyword>
<evidence type="ECO:0000256" key="1">
    <source>
        <dbReference type="PROSITE-ProRule" id="PRU00339"/>
    </source>
</evidence>
<keyword evidence="3" id="KW-1133">Transmembrane helix</keyword>
<dbReference type="Gene3D" id="1.25.40.10">
    <property type="entry name" value="Tetratricopeptide repeat domain"/>
    <property type="match status" value="2"/>
</dbReference>
<proteinExistence type="predicted"/>
<dbReference type="AlphaFoldDB" id="A0A1I0N7T3"/>
<name>A0A1I0N7T3_9BACT</name>
<evidence type="ECO:0000313" key="5">
    <source>
        <dbReference type="Proteomes" id="UP000199373"/>
    </source>
</evidence>
<organism evidence="4 5">
    <name type="scientific">Prevotella aff. ruminicola Tc2-24</name>
    <dbReference type="NCBI Taxonomy" id="81582"/>
    <lineage>
        <taxon>Bacteria</taxon>
        <taxon>Pseudomonadati</taxon>
        <taxon>Bacteroidota</taxon>
        <taxon>Bacteroidia</taxon>
        <taxon>Bacteroidales</taxon>
        <taxon>Prevotellaceae</taxon>
        <taxon>Prevotella</taxon>
    </lineage>
</organism>
<evidence type="ECO:0000256" key="3">
    <source>
        <dbReference type="SAM" id="Phobius"/>
    </source>
</evidence>
<keyword evidence="5" id="KW-1185">Reference proteome</keyword>
<dbReference type="EMBL" id="FOIQ01000002">
    <property type="protein sequence ID" value="SEV97229.1"/>
    <property type="molecule type" value="Genomic_DNA"/>
</dbReference>
<feature type="transmembrane region" description="Helical" evidence="3">
    <location>
        <begin position="362"/>
        <end position="382"/>
    </location>
</feature>
<protein>
    <recommendedName>
        <fullName evidence="6">Tetratricopeptide repeat-containing protein</fullName>
    </recommendedName>
</protein>
<gene>
    <name evidence="4" type="ORF">SAMN04487850_1033</name>
</gene>
<feature type="coiled-coil region" evidence="2">
    <location>
        <begin position="407"/>
        <end position="434"/>
    </location>
</feature>
<reference evidence="4 5" key="1">
    <citation type="submission" date="2016-10" db="EMBL/GenBank/DDBJ databases">
        <authorList>
            <person name="de Groot N.N."/>
        </authorList>
    </citation>
    <scope>NUCLEOTIDE SEQUENCE [LARGE SCALE GENOMIC DNA]</scope>
    <source>
        <strain evidence="4 5">TC2-24</strain>
    </source>
</reference>
<accession>A0A1I0N7T3</accession>
<dbReference type="InterPro" id="IPR019734">
    <property type="entry name" value="TPR_rpt"/>
</dbReference>
<keyword evidence="3" id="KW-0812">Transmembrane</keyword>